<dbReference type="Pfam" id="PF00589">
    <property type="entry name" value="Phage_integrase"/>
    <property type="match status" value="1"/>
</dbReference>
<dbReference type="AlphaFoldDB" id="A0A1P8JXM9"/>
<keyword evidence="7" id="KW-1185">Reference proteome</keyword>
<dbReference type="Gene3D" id="1.10.443.10">
    <property type="entry name" value="Intergrase catalytic core"/>
    <property type="match status" value="1"/>
</dbReference>
<comment type="similarity">
    <text evidence="1">Belongs to the 'phage' integrase family.</text>
</comment>
<feature type="domain" description="Tyr recombinase" evidence="5">
    <location>
        <begin position="157"/>
        <end position="340"/>
    </location>
</feature>
<dbReference type="PROSITE" id="PS51898">
    <property type="entry name" value="TYR_RECOMBINASE"/>
    <property type="match status" value="1"/>
</dbReference>
<keyword evidence="2" id="KW-0229">DNA integration</keyword>
<dbReference type="InterPro" id="IPR050090">
    <property type="entry name" value="Tyrosine_recombinase_XerCD"/>
</dbReference>
<reference evidence="6 7" key="1">
    <citation type="submission" date="2017-01" db="EMBL/GenBank/DDBJ databases">
        <authorList>
            <person name="Mah S.A."/>
            <person name="Swanson W.J."/>
            <person name="Moy G.W."/>
            <person name="Vacquier V.D."/>
        </authorList>
    </citation>
    <scope>NUCLEOTIDE SEQUENCE [LARGE SCALE GENOMIC DNA]</scope>
    <source>
        <strain evidence="6 7">DCY110</strain>
    </source>
</reference>
<proteinExistence type="inferred from homology"/>
<evidence type="ECO:0000256" key="1">
    <source>
        <dbReference type="ARBA" id="ARBA00008857"/>
    </source>
</evidence>
<dbReference type="RefSeq" id="WP_076200377.1">
    <property type="nucleotide sequence ID" value="NZ_CP019236.1"/>
</dbReference>
<organism evidence="6 7">
    <name type="scientific">Rhodoferax koreensis</name>
    <dbReference type="NCBI Taxonomy" id="1842727"/>
    <lineage>
        <taxon>Bacteria</taxon>
        <taxon>Pseudomonadati</taxon>
        <taxon>Pseudomonadota</taxon>
        <taxon>Betaproteobacteria</taxon>
        <taxon>Burkholderiales</taxon>
        <taxon>Comamonadaceae</taxon>
        <taxon>Rhodoferax</taxon>
    </lineage>
</organism>
<dbReference type="InterPro" id="IPR011010">
    <property type="entry name" value="DNA_brk_join_enz"/>
</dbReference>
<dbReference type="GO" id="GO:0015074">
    <property type="term" value="P:DNA integration"/>
    <property type="evidence" value="ECO:0007669"/>
    <property type="project" value="UniProtKB-KW"/>
</dbReference>
<dbReference type="Proteomes" id="UP000186609">
    <property type="component" value="Chromosome"/>
</dbReference>
<dbReference type="PANTHER" id="PTHR30349">
    <property type="entry name" value="PHAGE INTEGRASE-RELATED"/>
    <property type="match status" value="1"/>
</dbReference>
<name>A0A1P8JXM9_9BURK</name>
<dbReference type="Gene3D" id="1.10.150.130">
    <property type="match status" value="1"/>
</dbReference>
<keyword evidence="4" id="KW-0233">DNA recombination</keyword>
<evidence type="ECO:0000313" key="7">
    <source>
        <dbReference type="Proteomes" id="UP000186609"/>
    </source>
</evidence>
<dbReference type="SUPFAM" id="SSF56349">
    <property type="entry name" value="DNA breaking-rejoining enzymes"/>
    <property type="match status" value="1"/>
</dbReference>
<gene>
    <name evidence="6" type="ORF">RD110_15865</name>
</gene>
<dbReference type="KEGG" id="rhy:RD110_15865"/>
<protein>
    <submittedName>
        <fullName evidence="6">Integrase</fullName>
    </submittedName>
</protein>
<dbReference type="STRING" id="1842727.RD110_15865"/>
<dbReference type="GO" id="GO:0003677">
    <property type="term" value="F:DNA binding"/>
    <property type="evidence" value="ECO:0007669"/>
    <property type="project" value="UniProtKB-KW"/>
</dbReference>
<evidence type="ECO:0000256" key="2">
    <source>
        <dbReference type="ARBA" id="ARBA00022908"/>
    </source>
</evidence>
<evidence type="ECO:0000313" key="6">
    <source>
        <dbReference type="EMBL" id="APW38498.1"/>
    </source>
</evidence>
<dbReference type="InterPro" id="IPR010998">
    <property type="entry name" value="Integrase_recombinase_N"/>
</dbReference>
<dbReference type="InterPro" id="IPR002104">
    <property type="entry name" value="Integrase_catalytic"/>
</dbReference>
<sequence length="340" mass="38729">MKKRELPKRVFERSGTYWYVTAQGDIRKWTKLSRVSEGMPAMYRALAELMVIDATDDSMPALIATWMKEVSTTRGAKTQENDLYRSKVLSESFKEFRAKDVKVSSVIEFLKAYKTMPRSYNAYRATLREILRFAEEKDMRDPGSNPVDSTKTMSIKPRRRYITDSKLRRIKVAAMYGEDGKRTKSGPMLCALIDLAYLTGQRIGDLLALEWSNINRYGITFEPGKTEDSTAVRILILWTPKLKAVIARIKAIGNLHIRYVITTKNAQPYRYSGASSAWSRAVERAGYVNCHFHDIRAKSLTDKEKRDGMQAARLMGGHSTEQQTADYIASMATTQITATR</sequence>
<keyword evidence="3" id="KW-0238">DNA-binding</keyword>
<dbReference type="GO" id="GO:0006310">
    <property type="term" value="P:DNA recombination"/>
    <property type="evidence" value="ECO:0007669"/>
    <property type="project" value="UniProtKB-KW"/>
</dbReference>
<dbReference type="InterPro" id="IPR013762">
    <property type="entry name" value="Integrase-like_cat_sf"/>
</dbReference>
<dbReference type="OrthoDB" id="662444at2"/>
<dbReference type="EMBL" id="CP019236">
    <property type="protein sequence ID" value="APW38498.1"/>
    <property type="molecule type" value="Genomic_DNA"/>
</dbReference>
<dbReference type="PANTHER" id="PTHR30349:SF41">
    <property type="entry name" value="INTEGRASE_RECOMBINASE PROTEIN MJ0367-RELATED"/>
    <property type="match status" value="1"/>
</dbReference>
<evidence type="ECO:0000259" key="5">
    <source>
        <dbReference type="PROSITE" id="PS51898"/>
    </source>
</evidence>
<evidence type="ECO:0000256" key="4">
    <source>
        <dbReference type="ARBA" id="ARBA00023172"/>
    </source>
</evidence>
<accession>A0A1P8JXM9</accession>
<evidence type="ECO:0000256" key="3">
    <source>
        <dbReference type="ARBA" id="ARBA00023125"/>
    </source>
</evidence>